<dbReference type="AlphaFoldDB" id="W6XTM0"/>
<dbReference type="Proteomes" id="UP000053841">
    <property type="component" value="Unassembled WGS sequence"/>
</dbReference>
<evidence type="ECO:0000313" key="2">
    <source>
        <dbReference type="Proteomes" id="UP000053841"/>
    </source>
</evidence>
<dbReference type="HOGENOM" id="CLU_2346383_0_0_1"/>
<accession>W6XTM0</accession>
<keyword evidence="2" id="KW-1185">Reference proteome</keyword>
<gene>
    <name evidence="1" type="ORF">COCCADRAFT_38892</name>
</gene>
<dbReference type="RefSeq" id="XP_007714752.1">
    <property type="nucleotide sequence ID" value="XM_007716562.1"/>
</dbReference>
<dbReference type="EMBL" id="KI964681">
    <property type="protein sequence ID" value="EUC30962.1"/>
    <property type="molecule type" value="Genomic_DNA"/>
</dbReference>
<organism evidence="1 2">
    <name type="scientific">Cochliobolus carbonum (strain 26-R-13)</name>
    <name type="common">Maize leaf spot fungus</name>
    <name type="synonym">Bipolaris zeicola</name>
    <dbReference type="NCBI Taxonomy" id="930089"/>
    <lineage>
        <taxon>Eukaryota</taxon>
        <taxon>Fungi</taxon>
        <taxon>Dikarya</taxon>
        <taxon>Ascomycota</taxon>
        <taxon>Pezizomycotina</taxon>
        <taxon>Dothideomycetes</taxon>
        <taxon>Pleosporomycetidae</taxon>
        <taxon>Pleosporales</taxon>
        <taxon>Pleosporineae</taxon>
        <taxon>Pleosporaceae</taxon>
        <taxon>Bipolaris</taxon>
    </lineage>
</organism>
<dbReference type="GeneID" id="19148869"/>
<name>W6XTM0_COCC2</name>
<reference evidence="1 2" key="1">
    <citation type="journal article" date="2013" name="PLoS Genet.">
        <title>Comparative genome structure, secondary metabolite, and effector coding capacity across Cochliobolus pathogens.</title>
        <authorList>
            <person name="Condon B.J."/>
            <person name="Leng Y."/>
            <person name="Wu D."/>
            <person name="Bushley K.E."/>
            <person name="Ohm R.A."/>
            <person name="Otillar R."/>
            <person name="Martin J."/>
            <person name="Schackwitz W."/>
            <person name="Grimwood J."/>
            <person name="MohdZainudin N."/>
            <person name="Xue C."/>
            <person name="Wang R."/>
            <person name="Manning V.A."/>
            <person name="Dhillon B."/>
            <person name="Tu Z.J."/>
            <person name="Steffenson B.J."/>
            <person name="Salamov A."/>
            <person name="Sun H."/>
            <person name="Lowry S."/>
            <person name="LaButti K."/>
            <person name="Han J."/>
            <person name="Copeland A."/>
            <person name="Lindquist E."/>
            <person name="Barry K."/>
            <person name="Schmutz J."/>
            <person name="Baker S.E."/>
            <person name="Ciuffetti L.M."/>
            <person name="Grigoriev I.V."/>
            <person name="Zhong S."/>
            <person name="Turgeon B.G."/>
        </authorList>
    </citation>
    <scope>NUCLEOTIDE SEQUENCE [LARGE SCALE GENOMIC DNA]</scope>
    <source>
        <strain evidence="1 2">26-R-13</strain>
    </source>
</reference>
<proteinExistence type="predicted"/>
<sequence length="97" mass="10678">MVCIDAAKSDVHPRCCMGRACTVASPERRLLRVFPASADASVMSMAFTVPSGVRPNELRGVARDSRRLDLTERSFCSWRPLRATGADQWPGLEVGRD</sequence>
<evidence type="ECO:0000313" key="1">
    <source>
        <dbReference type="EMBL" id="EUC30962.1"/>
    </source>
</evidence>
<dbReference type="KEGG" id="bze:COCCADRAFT_38892"/>
<dbReference type="OrthoDB" id="10427047at2759"/>
<protein>
    <submittedName>
        <fullName evidence="1">Uncharacterized protein</fullName>
    </submittedName>
</protein>